<dbReference type="AlphaFoldDB" id="A0AAW0HC10"/>
<keyword evidence="3" id="KW-1185">Reference proteome</keyword>
<proteinExistence type="predicted"/>
<organism evidence="2 3">
    <name type="scientific">Myodes glareolus</name>
    <name type="common">Bank vole</name>
    <name type="synonym">Clethrionomys glareolus</name>
    <dbReference type="NCBI Taxonomy" id="447135"/>
    <lineage>
        <taxon>Eukaryota</taxon>
        <taxon>Metazoa</taxon>
        <taxon>Chordata</taxon>
        <taxon>Craniata</taxon>
        <taxon>Vertebrata</taxon>
        <taxon>Euteleostomi</taxon>
        <taxon>Mammalia</taxon>
        <taxon>Eutheria</taxon>
        <taxon>Euarchontoglires</taxon>
        <taxon>Glires</taxon>
        <taxon>Rodentia</taxon>
        <taxon>Myomorpha</taxon>
        <taxon>Muroidea</taxon>
        <taxon>Cricetidae</taxon>
        <taxon>Arvicolinae</taxon>
        <taxon>Myodes</taxon>
    </lineage>
</organism>
<evidence type="ECO:0000313" key="2">
    <source>
        <dbReference type="EMBL" id="KAK7799201.1"/>
    </source>
</evidence>
<evidence type="ECO:0000313" key="3">
    <source>
        <dbReference type="Proteomes" id="UP001488838"/>
    </source>
</evidence>
<feature type="compositionally biased region" description="Polar residues" evidence="1">
    <location>
        <begin position="62"/>
        <end position="78"/>
    </location>
</feature>
<evidence type="ECO:0000256" key="1">
    <source>
        <dbReference type="SAM" id="MobiDB-lite"/>
    </source>
</evidence>
<accession>A0AAW0HC10</accession>
<sequence length="103" mass="11675">MARNSQIMNNWDNIWMFICICVEYVEKRTKSPYANEKGWKSGKQEPRGTRRLHLQRAPKSPASGSGSFPSHRPPSSSWKLAKHSGPVNQERPPASTLHPPPIK</sequence>
<feature type="region of interest" description="Disordered" evidence="1">
    <location>
        <begin position="32"/>
        <end position="103"/>
    </location>
</feature>
<gene>
    <name evidence="2" type="ORF">U0070_000759</name>
</gene>
<dbReference type="EMBL" id="JBBHLL010000632">
    <property type="protein sequence ID" value="KAK7799201.1"/>
    <property type="molecule type" value="Genomic_DNA"/>
</dbReference>
<feature type="compositionally biased region" description="Basic and acidic residues" evidence="1">
    <location>
        <begin position="37"/>
        <end position="48"/>
    </location>
</feature>
<dbReference type="Proteomes" id="UP001488838">
    <property type="component" value="Unassembled WGS sequence"/>
</dbReference>
<protein>
    <submittedName>
        <fullName evidence="2">Uncharacterized protein</fullName>
    </submittedName>
</protein>
<name>A0AAW0HC10_MYOGA</name>
<reference evidence="2 3" key="1">
    <citation type="journal article" date="2023" name="bioRxiv">
        <title>Conserved and derived expression patterns and positive selection on dental genes reveal complex evolutionary context of ever-growing rodent molars.</title>
        <authorList>
            <person name="Calamari Z.T."/>
            <person name="Song A."/>
            <person name="Cohen E."/>
            <person name="Akter M."/>
            <person name="Roy R.D."/>
            <person name="Hallikas O."/>
            <person name="Christensen M.M."/>
            <person name="Li P."/>
            <person name="Marangoni P."/>
            <person name="Jernvall J."/>
            <person name="Klein O.D."/>
        </authorList>
    </citation>
    <scope>NUCLEOTIDE SEQUENCE [LARGE SCALE GENOMIC DNA]</scope>
    <source>
        <strain evidence="2">V071</strain>
    </source>
</reference>
<comment type="caution">
    <text evidence="2">The sequence shown here is derived from an EMBL/GenBank/DDBJ whole genome shotgun (WGS) entry which is preliminary data.</text>
</comment>